<dbReference type="PIRSF" id="PIRSF002741">
    <property type="entry name" value="MppA"/>
    <property type="match status" value="1"/>
</dbReference>
<evidence type="ECO:0000313" key="4">
    <source>
        <dbReference type="Proteomes" id="UP000515734"/>
    </source>
</evidence>
<dbReference type="InterPro" id="IPR030678">
    <property type="entry name" value="Peptide/Ni-bd"/>
</dbReference>
<dbReference type="AlphaFoldDB" id="A0A6S6PC47"/>
<dbReference type="Proteomes" id="UP000515734">
    <property type="component" value="Chromosome"/>
</dbReference>
<evidence type="ECO:0000259" key="2">
    <source>
        <dbReference type="Pfam" id="PF00496"/>
    </source>
</evidence>
<dbReference type="Pfam" id="PF00496">
    <property type="entry name" value="SBP_bac_5"/>
    <property type="match status" value="1"/>
</dbReference>
<evidence type="ECO:0000256" key="1">
    <source>
        <dbReference type="ARBA" id="ARBA00022729"/>
    </source>
</evidence>
<reference evidence="3 4" key="1">
    <citation type="submission" date="2020-07" db="EMBL/GenBank/DDBJ databases">
        <title>Complete genome sequence of Mycolicibacterium litorale like strain isolated from cardiac implantable electronic device infection.</title>
        <authorList>
            <person name="Fukano H."/>
            <person name="Miyama H."/>
            <person name="Hoshino Y."/>
        </authorList>
    </citation>
    <scope>NUCLEOTIDE SEQUENCE [LARGE SCALE GENOMIC DNA]</scope>
    <source>
        <strain evidence="3 4">NIIDNTM18</strain>
    </source>
</reference>
<accession>A0A6S6PC47</accession>
<protein>
    <submittedName>
        <fullName evidence="3">Diguanylate cyclase</fullName>
    </submittedName>
</protein>
<sequence length="511" mass="56000">MVKGGVAVLAAALVVTGCSPVENSAVPGGDTSGGSITFLSAENLAGRWDPFDHTLLSQDRLQQMAYEGLLTLDDNLEYQPLLATEWSNPSPEIWEFKLREGVTFHDGTPFTAKDVKASIEYVSNPEVTGSFAFPNPFTAEVVDDHTVRINTGKPFAATLALLASGVSAVVAPAHLIESGKLDEKMVGTGPYMWGSYDGEEAGVKLTAYPDYWGDAPKVKDFTFRFVGDSQTRLSALQSGQAQIIDRVEPDQIPVIEASPDLKVQRTPTVESKWTAFRIEKAPMDNVKLRQAIAHAIDVPTIVKNIMMGSGEVNTSFLTSMQEFSENSPTFPKFDPAKAKQLLAEAGYPGGAGLRPLEYCVSVGFYPKTKEYGEFIVQNLADVGINARLQTLEVARYNQLLFDPQACDLYDHGWFIASKDPEVMLLSLFRNALVTGKPIPAVAAVLEKESATMNPQQRAEVFRTEVLPTIETELPEFPMFASELATAYSSKLENFEVWPNSYFRIQDVTIAQ</sequence>
<dbReference type="Gene3D" id="3.40.190.10">
    <property type="entry name" value="Periplasmic binding protein-like II"/>
    <property type="match status" value="1"/>
</dbReference>
<dbReference type="GO" id="GO:0042597">
    <property type="term" value="C:periplasmic space"/>
    <property type="evidence" value="ECO:0007669"/>
    <property type="project" value="UniProtKB-ARBA"/>
</dbReference>
<keyword evidence="1" id="KW-0732">Signal</keyword>
<gene>
    <name evidence="3" type="ORF">NIIDNTM18_44750</name>
</gene>
<feature type="domain" description="Solute-binding protein family 5" evidence="2">
    <location>
        <begin position="77"/>
        <end position="429"/>
    </location>
</feature>
<dbReference type="InterPro" id="IPR039424">
    <property type="entry name" value="SBP_5"/>
</dbReference>
<name>A0A6S6PC47_9MYCO</name>
<proteinExistence type="predicted"/>
<dbReference type="CDD" id="cd00995">
    <property type="entry name" value="PBP2_NikA_DppA_OppA_like"/>
    <property type="match status" value="1"/>
</dbReference>
<dbReference type="Gene3D" id="3.10.105.10">
    <property type="entry name" value="Dipeptide-binding Protein, Domain 3"/>
    <property type="match status" value="1"/>
</dbReference>
<dbReference type="PANTHER" id="PTHR30290:SF38">
    <property type="entry name" value="D,D-DIPEPTIDE-BINDING PERIPLASMIC PROTEIN DDPA-RELATED"/>
    <property type="match status" value="1"/>
</dbReference>
<dbReference type="Gene3D" id="3.90.76.10">
    <property type="entry name" value="Dipeptide-binding Protein, Domain 1"/>
    <property type="match status" value="1"/>
</dbReference>
<dbReference type="GO" id="GO:0043190">
    <property type="term" value="C:ATP-binding cassette (ABC) transporter complex"/>
    <property type="evidence" value="ECO:0007669"/>
    <property type="project" value="InterPro"/>
</dbReference>
<dbReference type="EMBL" id="AP023287">
    <property type="protein sequence ID" value="BCI55197.1"/>
    <property type="molecule type" value="Genomic_DNA"/>
</dbReference>
<organism evidence="3 4">
    <name type="scientific">Mycolicibacterium litorale</name>
    <dbReference type="NCBI Taxonomy" id="758802"/>
    <lineage>
        <taxon>Bacteria</taxon>
        <taxon>Bacillati</taxon>
        <taxon>Actinomycetota</taxon>
        <taxon>Actinomycetes</taxon>
        <taxon>Mycobacteriales</taxon>
        <taxon>Mycobacteriaceae</taxon>
        <taxon>Mycolicibacterium</taxon>
    </lineage>
</organism>
<dbReference type="PROSITE" id="PS51257">
    <property type="entry name" value="PROKAR_LIPOPROTEIN"/>
    <property type="match status" value="1"/>
</dbReference>
<dbReference type="GO" id="GO:1904680">
    <property type="term" value="F:peptide transmembrane transporter activity"/>
    <property type="evidence" value="ECO:0007669"/>
    <property type="project" value="TreeGrafter"/>
</dbReference>
<dbReference type="GO" id="GO:0015833">
    <property type="term" value="P:peptide transport"/>
    <property type="evidence" value="ECO:0007669"/>
    <property type="project" value="TreeGrafter"/>
</dbReference>
<evidence type="ECO:0000313" key="3">
    <source>
        <dbReference type="EMBL" id="BCI55197.1"/>
    </source>
</evidence>
<dbReference type="PANTHER" id="PTHR30290">
    <property type="entry name" value="PERIPLASMIC BINDING COMPONENT OF ABC TRANSPORTER"/>
    <property type="match status" value="1"/>
</dbReference>
<dbReference type="SUPFAM" id="SSF53850">
    <property type="entry name" value="Periplasmic binding protein-like II"/>
    <property type="match status" value="1"/>
</dbReference>
<dbReference type="InterPro" id="IPR000914">
    <property type="entry name" value="SBP_5_dom"/>
</dbReference>